<accession>A0A812Q471</accession>
<dbReference type="GO" id="GO:0005509">
    <property type="term" value="F:calcium ion binding"/>
    <property type="evidence" value="ECO:0007669"/>
    <property type="project" value="InterPro"/>
</dbReference>
<evidence type="ECO:0000256" key="6">
    <source>
        <dbReference type="SAM" id="SignalP"/>
    </source>
</evidence>
<comment type="caution">
    <text evidence="7">The sequence shown here is derived from an EMBL/GenBank/DDBJ whole genome shotgun (WGS) entry which is preliminary data.</text>
</comment>
<keyword evidence="5" id="KW-0326">Glycosidase</keyword>
<dbReference type="InterPro" id="IPR044674">
    <property type="entry name" value="EDEM1/2/3"/>
</dbReference>
<dbReference type="Gene3D" id="1.50.10.10">
    <property type="match status" value="1"/>
</dbReference>
<proteinExistence type="inferred from homology"/>
<evidence type="ECO:0000256" key="4">
    <source>
        <dbReference type="ARBA" id="ARBA00023180"/>
    </source>
</evidence>
<dbReference type="OrthoDB" id="8118055at2759"/>
<keyword evidence="4" id="KW-0325">Glycoprotein</keyword>
<evidence type="ECO:0000256" key="5">
    <source>
        <dbReference type="RuleBase" id="RU361193"/>
    </source>
</evidence>
<dbReference type="AlphaFoldDB" id="A0A812Q471"/>
<evidence type="ECO:0000313" key="8">
    <source>
        <dbReference type="Proteomes" id="UP000649617"/>
    </source>
</evidence>
<keyword evidence="8" id="KW-1185">Reference proteome</keyword>
<comment type="subcellular location">
    <subcellularLocation>
        <location evidence="1">Endoplasmic reticulum</location>
    </subcellularLocation>
</comment>
<dbReference type="GO" id="GO:1904380">
    <property type="term" value="P:endoplasmic reticulum mannose trimming"/>
    <property type="evidence" value="ECO:0007669"/>
    <property type="project" value="InterPro"/>
</dbReference>
<dbReference type="EMBL" id="CAJNIZ010015495">
    <property type="protein sequence ID" value="CAE7373697.1"/>
    <property type="molecule type" value="Genomic_DNA"/>
</dbReference>
<keyword evidence="5" id="KW-0378">Hydrolase</keyword>
<evidence type="ECO:0000256" key="3">
    <source>
        <dbReference type="ARBA" id="ARBA00022824"/>
    </source>
</evidence>
<dbReference type="SUPFAM" id="SSF48225">
    <property type="entry name" value="Seven-hairpin glycosidases"/>
    <property type="match status" value="1"/>
</dbReference>
<evidence type="ECO:0000313" key="7">
    <source>
        <dbReference type="EMBL" id="CAE7373697.1"/>
    </source>
</evidence>
<dbReference type="InterPro" id="IPR001382">
    <property type="entry name" value="Glyco_hydro_47"/>
</dbReference>
<keyword evidence="3" id="KW-0256">Endoplasmic reticulum</keyword>
<evidence type="ECO:0000256" key="2">
    <source>
        <dbReference type="ARBA" id="ARBA00007658"/>
    </source>
</evidence>
<dbReference type="Pfam" id="PF01532">
    <property type="entry name" value="Glyco_hydro_47"/>
    <property type="match status" value="1"/>
</dbReference>
<keyword evidence="6" id="KW-0732">Signal</keyword>
<dbReference type="InterPro" id="IPR012341">
    <property type="entry name" value="6hp_glycosidase-like_sf"/>
</dbReference>
<dbReference type="InterPro" id="IPR036026">
    <property type="entry name" value="Seven-hairpin_glycosidases"/>
</dbReference>
<reference evidence="7" key="1">
    <citation type="submission" date="2021-02" db="EMBL/GenBank/DDBJ databases">
        <authorList>
            <person name="Dougan E. K."/>
            <person name="Rhodes N."/>
            <person name="Thang M."/>
            <person name="Chan C."/>
        </authorList>
    </citation>
    <scope>NUCLEOTIDE SEQUENCE</scope>
</reference>
<comment type="similarity">
    <text evidence="2 5">Belongs to the glycosyl hydrolase 47 family.</text>
</comment>
<feature type="chain" id="PRO_5032618365" description="alpha-1,2-Mannosidase" evidence="6">
    <location>
        <begin position="19"/>
        <end position="163"/>
    </location>
</feature>
<dbReference type="EC" id="3.2.1.-" evidence="5"/>
<protein>
    <recommendedName>
        <fullName evidence="5">alpha-1,2-Mannosidase</fullName>
        <ecNumber evidence="5">3.2.1.-</ecNumber>
    </recommendedName>
</protein>
<name>A0A812Q471_SYMPI</name>
<dbReference type="GO" id="GO:0016020">
    <property type="term" value="C:membrane"/>
    <property type="evidence" value="ECO:0007669"/>
    <property type="project" value="InterPro"/>
</dbReference>
<dbReference type="GO" id="GO:0004571">
    <property type="term" value="F:mannosyl-oligosaccharide 1,2-alpha-mannosidase activity"/>
    <property type="evidence" value="ECO:0007669"/>
    <property type="project" value="InterPro"/>
</dbReference>
<sequence length="163" mass="18099">MGFSCFFVLPLVASSSDAVPRHERAASAQKVQHMYKHAFDSYMSHAFPADELRPLSCDGRLRRERGDLDAMLGNYSMTLIDALDSLVIFRRKTAFKVAVSYIEDNVYFDKDLEVSTFEVNIRILGGLLSGHMHAQKILPKYTGGLLDKAGLVKLQCGLGTQPA</sequence>
<dbReference type="PANTHER" id="PTHR45679">
    <property type="entry name" value="ER DEGRADATION-ENHANCING ALPHA-MANNOSIDASE-LIKE PROTEIN 2"/>
    <property type="match status" value="1"/>
</dbReference>
<dbReference type="PANTHER" id="PTHR45679:SF6">
    <property type="entry name" value="ER DEGRADATION-ENHANCING ALPHA-MANNOSIDASE-LIKE PROTEIN 2"/>
    <property type="match status" value="1"/>
</dbReference>
<feature type="signal peptide" evidence="6">
    <location>
        <begin position="1"/>
        <end position="18"/>
    </location>
</feature>
<dbReference type="Proteomes" id="UP000649617">
    <property type="component" value="Unassembled WGS sequence"/>
</dbReference>
<organism evidence="7 8">
    <name type="scientific">Symbiodinium pilosum</name>
    <name type="common">Dinoflagellate</name>
    <dbReference type="NCBI Taxonomy" id="2952"/>
    <lineage>
        <taxon>Eukaryota</taxon>
        <taxon>Sar</taxon>
        <taxon>Alveolata</taxon>
        <taxon>Dinophyceae</taxon>
        <taxon>Suessiales</taxon>
        <taxon>Symbiodiniaceae</taxon>
        <taxon>Symbiodinium</taxon>
    </lineage>
</organism>
<evidence type="ECO:0000256" key="1">
    <source>
        <dbReference type="ARBA" id="ARBA00004240"/>
    </source>
</evidence>
<dbReference type="GO" id="GO:0005975">
    <property type="term" value="P:carbohydrate metabolic process"/>
    <property type="evidence" value="ECO:0007669"/>
    <property type="project" value="InterPro"/>
</dbReference>
<gene>
    <name evidence="7" type="primary">edem3</name>
    <name evidence="7" type="ORF">SPIL2461_LOCUS9071</name>
</gene>
<dbReference type="PRINTS" id="PR00747">
    <property type="entry name" value="GLYHDRLASE47"/>
</dbReference>
<dbReference type="GO" id="GO:0044322">
    <property type="term" value="C:endoplasmic reticulum quality control compartment"/>
    <property type="evidence" value="ECO:0007669"/>
    <property type="project" value="GOC"/>
</dbReference>